<dbReference type="Gene3D" id="3.90.1150.10">
    <property type="entry name" value="Aspartate Aminotransferase, domain 1"/>
    <property type="match status" value="1"/>
</dbReference>
<sequence length="398" mass="43569">MTFQLAERLSRISEPQTIKMAKLSRELKAQGIDIIDLSIGEPDFDTPVHIRDAAKKALDEGYTHYTPVAGYADLRAAVAQKFKRDNKLDYTAEQIVVSTGAKQSIANLVLSVVNPGDEVIIPTPYWVTYSELVRLCHGDIKFVACSVENNYKITPAQLEAAITPKTKLFMFSSPCNPSGSVYSKAELEGLAAVFQRHPQVYIMSDEIYEYINYSGPHESIAQFPAIKDQVIIINGLSKGFAMTGWRLGYTASALPLAKAFDKIQSQFTSATSSISQRAAVTALTGDLLTAQSMVEEFRKRRDFIAAGLAAIPGLKVNEPEGAFYMFPDISAFFGKSFEGETIENADDLCMFLLHKAHVSTVAGGAFGTPNCIRLSYATSMDKLGKGLERLGTWLGKLS</sequence>
<dbReference type="InterPro" id="IPR050596">
    <property type="entry name" value="AspAT/PAT-like"/>
</dbReference>
<protein>
    <recommendedName>
        <fullName evidence="6">Aminotransferase</fullName>
        <ecNumber evidence="6">2.6.1.-</ecNumber>
    </recommendedName>
</protein>
<evidence type="ECO:0000256" key="5">
    <source>
        <dbReference type="ARBA" id="ARBA00022898"/>
    </source>
</evidence>
<dbReference type="GO" id="GO:0008483">
    <property type="term" value="F:transaminase activity"/>
    <property type="evidence" value="ECO:0007669"/>
    <property type="project" value="UniProtKB-KW"/>
</dbReference>
<keyword evidence="9" id="KW-1185">Reference proteome</keyword>
<proteinExistence type="inferred from homology"/>
<dbReference type="EMBL" id="FMAR01000007">
    <property type="protein sequence ID" value="SCC39490.1"/>
    <property type="molecule type" value="Genomic_DNA"/>
</dbReference>
<evidence type="ECO:0000256" key="1">
    <source>
        <dbReference type="ARBA" id="ARBA00001933"/>
    </source>
</evidence>
<dbReference type="InterPro" id="IPR004838">
    <property type="entry name" value="NHTrfase_class1_PyrdxlP-BS"/>
</dbReference>
<dbReference type="GO" id="GO:0030170">
    <property type="term" value="F:pyridoxal phosphate binding"/>
    <property type="evidence" value="ECO:0007669"/>
    <property type="project" value="InterPro"/>
</dbReference>
<organism evidence="8 9">
    <name type="scientific">Chitinophaga costaii</name>
    <dbReference type="NCBI Taxonomy" id="1335309"/>
    <lineage>
        <taxon>Bacteria</taxon>
        <taxon>Pseudomonadati</taxon>
        <taxon>Bacteroidota</taxon>
        <taxon>Chitinophagia</taxon>
        <taxon>Chitinophagales</taxon>
        <taxon>Chitinophagaceae</taxon>
        <taxon>Chitinophaga</taxon>
    </lineage>
</organism>
<dbReference type="SUPFAM" id="SSF53383">
    <property type="entry name" value="PLP-dependent transferases"/>
    <property type="match status" value="1"/>
</dbReference>
<evidence type="ECO:0000256" key="3">
    <source>
        <dbReference type="ARBA" id="ARBA00022576"/>
    </source>
</evidence>
<dbReference type="Pfam" id="PF00155">
    <property type="entry name" value="Aminotran_1_2"/>
    <property type="match status" value="1"/>
</dbReference>
<evidence type="ECO:0000313" key="9">
    <source>
        <dbReference type="Proteomes" id="UP000242818"/>
    </source>
</evidence>
<dbReference type="OrthoDB" id="9802328at2"/>
<dbReference type="RefSeq" id="WP_089712409.1">
    <property type="nucleotide sequence ID" value="NZ_FMAR01000007.1"/>
</dbReference>
<comment type="similarity">
    <text evidence="2 6">Belongs to the class-I pyridoxal-phosphate-dependent aminotransferase family.</text>
</comment>
<dbReference type="CDD" id="cd00609">
    <property type="entry name" value="AAT_like"/>
    <property type="match status" value="1"/>
</dbReference>
<dbReference type="InterPro" id="IPR015424">
    <property type="entry name" value="PyrdxlP-dep_Trfase"/>
</dbReference>
<dbReference type="STRING" id="1335309.GA0116948_107138"/>
<feature type="domain" description="Aminotransferase class I/classII large" evidence="7">
    <location>
        <begin position="33"/>
        <end position="390"/>
    </location>
</feature>
<keyword evidence="5" id="KW-0663">Pyridoxal phosphate</keyword>
<gene>
    <name evidence="8" type="ORF">GA0116948_107138</name>
</gene>
<evidence type="ECO:0000256" key="2">
    <source>
        <dbReference type="ARBA" id="ARBA00007441"/>
    </source>
</evidence>
<dbReference type="PANTHER" id="PTHR46383">
    <property type="entry name" value="ASPARTATE AMINOTRANSFERASE"/>
    <property type="match status" value="1"/>
</dbReference>
<dbReference type="InterPro" id="IPR015422">
    <property type="entry name" value="PyrdxlP-dep_Trfase_small"/>
</dbReference>
<evidence type="ECO:0000256" key="4">
    <source>
        <dbReference type="ARBA" id="ARBA00022679"/>
    </source>
</evidence>
<dbReference type="Proteomes" id="UP000242818">
    <property type="component" value="Unassembled WGS sequence"/>
</dbReference>
<comment type="cofactor">
    <cofactor evidence="1 6">
        <name>pyridoxal 5'-phosphate</name>
        <dbReference type="ChEBI" id="CHEBI:597326"/>
    </cofactor>
</comment>
<keyword evidence="4 6" id="KW-0808">Transferase</keyword>
<dbReference type="EC" id="2.6.1.-" evidence="6"/>
<dbReference type="PANTHER" id="PTHR46383:SF1">
    <property type="entry name" value="ASPARTATE AMINOTRANSFERASE"/>
    <property type="match status" value="1"/>
</dbReference>
<dbReference type="AlphaFoldDB" id="A0A1C4E7G1"/>
<evidence type="ECO:0000313" key="8">
    <source>
        <dbReference type="EMBL" id="SCC39490.1"/>
    </source>
</evidence>
<dbReference type="Gene3D" id="3.40.640.10">
    <property type="entry name" value="Type I PLP-dependent aspartate aminotransferase-like (Major domain)"/>
    <property type="match status" value="1"/>
</dbReference>
<evidence type="ECO:0000259" key="7">
    <source>
        <dbReference type="Pfam" id="PF00155"/>
    </source>
</evidence>
<dbReference type="GO" id="GO:0006520">
    <property type="term" value="P:amino acid metabolic process"/>
    <property type="evidence" value="ECO:0007669"/>
    <property type="project" value="InterPro"/>
</dbReference>
<reference evidence="8 9" key="1">
    <citation type="submission" date="2016-08" db="EMBL/GenBank/DDBJ databases">
        <authorList>
            <person name="Seilhamer J.J."/>
        </authorList>
    </citation>
    <scope>NUCLEOTIDE SEQUENCE [LARGE SCALE GENOMIC DNA]</scope>
    <source>
        <strain evidence="8 9">A37T2</strain>
    </source>
</reference>
<dbReference type="InterPro" id="IPR015421">
    <property type="entry name" value="PyrdxlP-dep_Trfase_major"/>
</dbReference>
<dbReference type="FunFam" id="3.40.640.10:FF:000033">
    <property type="entry name" value="Aspartate aminotransferase"/>
    <property type="match status" value="1"/>
</dbReference>
<dbReference type="InterPro" id="IPR004839">
    <property type="entry name" value="Aminotransferase_I/II_large"/>
</dbReference>
<name>A0A1C4E7G1_9BACT</name>
<accession>A0A1C4E7G1</accession>
<evidence type="ECO:0000256" key="6">
    <source>
        <dbReference type="RuleBase" id="RU000481"/>
    </source>
</evidence>
<dbReference type="PROSITE" id="PS00105">
    <property type="entry name" value="AA_TRANSFER_CLASS_1"/>
    <property type="match status" value="1"/>
</dbReference>
<keyword evidence="3 6" id="KW-0032">Aminotransferase</keyword>